<feature type="region of interest" description="Disordered" evidence="1">
    <location>
        <begin position="143"/>
        <end position="162"/>
    </location>
</feature>
<name>A0A8S9L311_BRACR</name>
<organism evidence="2 3">
    <name type="scientific">Brassica cretica</name>
    <name type="common">Mustard</name>
    <dbReference type="NCBI Taxonomy" id="69181"/>
    <lineage>
        <taxon>Eukaryota</taxon>
        <taxon>Viridiplantae</taxon>
        <taxon>Streptophyta</taxon>
        <taxon>Embryophyta</taxon>
        <taxon>Tracheophyta</taxon>
        <taxon>Spermatophyta</taxon>
        <taxon>Magnoliopsida</taxon>
        <taxon>eudicotyledons</taxon>
        <taxon>Gunneridae</taxon>
        <taxon>Pentapetalae</taxon>
        <taxon>rosids</taxon>
        <taxon>malvids</taxon>
        <taxon>Brassicales</taxon>
        <taxon>Brassicaceae</taxon>
        <taxon>Brassiceae</taxon>
        <taxon>Brassica</taxon>
    </lineage>
</organism>
<comment type="caution">
    <text evidence="2">The sequence shown here is derived from an EMBL/GenBank/DDBJ whole genome shotgun (WGS) entry which is preliminary data.</text>
</comment>
<feature type="compositionally biased region" description="Polar residues" evidence="1">
    <location>
        <begin position="145"/>
        <end position="154"/>
    </location>
</feature>
<dbReference type="Proteomes" id="UP000712281">
    <property type="component" value="Unassembled WGS sequence"/>
</dbReference>
<reference evidence="2" key="1">
    <citation type="submission" date="2019-12" db="EMBL/GenBank/DDBJ databases">
        <title>Genome sequencing and annotation of Brassica cretica.</title>
        <authorList>
            <person name="Studholme D.J."/>
            <person name="Sarris P.F."/>
        </authorList>
    </citation>
    <scope>NUCLEOTIDE SEQUENCE</scope>
    <source>
        <strain evidence="2">PFS-001/15</strain>
        <tissue evidence="2">Leaf</tissue>
    </source>
</reference>
<sequence>MVLDQEQTRVGQGFVPEKVELERARCLIRSGCLSQCGFFEEISTWSVVRRDEQCSAESWVISLLQRGFHIQLHGSSSSSTSDIHSSSDITRLGSDIQSLLIQYPFGYFATLVQISVQVFWIGFECGFGYRVKCPLLRVRVGDGSRSGTNKSGSGLRTGEGGAGKGSLFDSQWLFEPMWLL</sequence>
<protein>
    <submittedName>
        <fullName evidence="2">Uncharacterized protein</fullName>
    </submittedName>
</protein>
<evidence type="ECO:0000313" key="3">
    <source>
        <dbReference type="Proteomes" id="UP000712281"/>
    </source>
</evidence>
<dbReference type="AlphaFoldDB" id="A0A8S9L311"/>
<gene>
    <name evidence="2" type="ORF">F2Q68_00012060</name>
</gene>
<evidence type="ECO:0000256" key="1">
    <source>
        <dbReference type="SAM" id="MobiDB-lite"/>
    </source>
</evidence>
<dbReference type="EMBL" id="QGKW02000717">
    <property type="protein sequence ID" value="KAF2599876.1"/>
    <property type="molecule type" value="Genomic_DNA"/>
</dbReference>
<accession>A0A8S9L311</accession>
<proteinExistence type="predicted"/>
<evidence type="ECO:0000313" key="2">
    <source>
        <dbReference type="EMBL" id="KAF2599876.1"/>
    </source>
</evidence>